<dbReference type="EMBL" id="JBITLV010000002">
    <property type="protein sequence ID" value="MFI7587326.1"/>
    <property type="molecule type" value="Genomic_DNA"/>
</dbReference>
<keyword evidence="2" id="KW-1185">Reference proteome</keyword>
<proteinExistence type="predicted"/>
<sequence length="142" mass="15223">MSTITISFDPDNPVDVAQARAIFDRLTETPATNLDPDVIRQKVIALLRGYGTKRTEYIRLVAQAAPGAAQYEDLVAVVGNAKAVGGTHSAIERAWRAKGMAGPFVMTDDFGNSSMDPVLADIVLNVIHDVIDEPDPLVAATF</sequence>
<evidence type="ECO:0000313" key="2">
    <source>
        <dbReference type="Proteomes" id="UP001612915"/>
    </source>
</evidence>
<organism evidence="1 2">
    <name type="scientific">Spongisporangium articulatum</name>
    <dbReference type="NCBI Taxonomy" id="3362603"/>
    <lineage>
        <taxon>Bacteria</taxon>
        <taxon>Bacillati</taxon>
        <taxon>Actinomycetota</taxon>
        <taxon>Actinomycetes</taxon>
        <taxon>Kineosporiales</taxon>
        <taxon>Kineosporiaceae</taxon>
        <taxon>Spongisporangium</taxon>
    </lineage>
</organism>
<accession>A0ABW8ALU6</accession>
<dbReference type="RefSeq" id="WP_398278720.1">
    <property type="nucleotide sequence ID" value="NZ_JBITLV010000002.1"/>
</dbReference>
<reference evidence="1 2" key="1">
    <citation type="submission" date="2024-10" db="EMBL/GenBank/DDBJ databases">
        <title>The Natural Products Discovery Center: Release of the First 8490 Sequenced Strains for Exploring Actinobacteria Biosynthetic Diversity.</title>
        <authorList>
            <person name="Kalkreuter E."/>
            <person name="Kautsar S.A."/>
            <person name="Yang D."/>
            <person name="Bader C.D."/>
            <person name="Teijaro C.N."/>
            <person name="Fluegel L."/>
            <person name="Davis C.M."/>
            <person name="Simpson J.R."/>
            <person name="Lauterbach L."/>
            <person name="Steele A.D."/>
            <person name="Gui C."/>
            <person name="Meng S."/>
            <person name="Li G."/>
            <person name="Viehrig K."/>
            <person name="Ye F."/>
            <person name="Su P."/>
            <person name="Kiefer A.F."/>
            <person name="Nichols A."/>
            <person name="Cepeda A.J."/>
            <person name="Yan W."/>
            <person name="Fan B."/>
            <person name="Jiang Y."/>
            <person name="Adhikari A."/>
            <person name="Zheng C.-J."/>
            <person name="Schuster L."/>
            <person name="Cowan T.M."/>
            <person name="Smanski M.J."/>
            <person name="Chevrette M.G."/>
            <person name="De Carvalho L.P.S."/>
            <person name="Shen B."/>
        </authorList>
    </citation>
    <scope>NUCLEOTIDE SEQUENCE [LARGE SCALE GENOMIC DNA]</scope>
    <source>
        <strain evidence="1 2">NPDC049639</strain>
    </source>
</reference>
<protein>
    <submittedName>
        <fullName evidence="1">Uncharacterized protein</fullName>
    </submittedName>
</protein>
<name>A0ABW8ALU6_9ACTN</name>
<dbReference type="Proteomes" id="UP001612915">
    <property type="component" value="Unassembled WGS sequence"/>
</dbReference>
<comment type="caution">
    <text evidence="1">The sequence shown here is derived from an EMBL/GenBank/DDBJ whole genome shotgun (WGS) entry which is preliminary data.</text>
</comment>
<gene>
    <name evidence="1" type="ORF">ACIB24_09660</name>
</gene>
<evidence type="ECO:0000313" key="1">
    <source>
        <dbReference type="EMBL" id="MFI7587326.1"/>
    </source>
</evidence>